<keyword evidence="5" id="KW-0862">Zinc</keyword>
<evidence type="ECO:0000313" key="10">
    <source>
        <dbReference type="Proteomes" id="UP001595812"/>
    </source>
</evidence>
<dbReference type="PANTHER" id="PTHR11705">
    <property type="entry name" value="PROTEASE FAMILY M14 CARBOXYPEPTIDASE A,B"/>
    <property type="match status" value="1"/>
</dbReference>
<evidence type="ECO:0000256" key="7">
    <source>
        <dbReference type="PROSITE-ProRule" id="PRU01379"/>
    </source>
</evidence>
<dbReference type="EC" id="3.4.17.-" evidence="9"/>
<evidence type="ECO:0000256" key="6">
    <source>
        <dbReference type="ARBA" id="ARBA00023049"/>
    </source>
</evidence>
<protein>
    <submittedName>
        <fullName evidence="9">M14 metallopeptidase family protein</fullName>
        <ecNumber evidence="9">3.4.17.-</ecNumber>
    </submittedName>
</protein>
<gene>
    <name evidence="9" type="ORF">ACFOSX_11995</name>
</gene>
<dbReference type="GO" id="GO:0004180">
    <property type="term" value="F:carboxypeptidase activity"/>
    <property type="evidence" value="ECO:0007669"/>
    <property type="project" value="UniProtKB-KW"/>
</dbReference>
<evidence type="ECO:0000256" key="5">
    <source>
        <dbReference type="ARBA" id="ARBA00022833"/>
    </source>
</evidence>
<comment type="caution">
    <text evidence="9">The sequence shown here is derived from an EMBL/GenBank/DDBJ whole genome shotgun (WGS) entry which is preliminary data.</text>
</comment>
<evidence type="ECO:0000256" key="1">
    <source>
        <dbReference type="ARBA" id="ARBA00001947"/>
    </source>
</evidence>
<name>A0ABV8AMP7_9FLAO</name>
<comment type="similarity">
    <text evidence="2 7">Belongs to the peptidase M14 family.</text>
</comment>
<feature type="domain" description="Peptidase M14" evidence="8">
    <location>
        <begin position="20"/>
        <end position="330"/>
    </location>
</feature>
<comment type="cofactor">
    <cofactor evidence="1">
        <name>Zn(2+)</name>
        <dbReference type="ChEBI" id="CHEBI:29105"/>
    </cofactor>
</comment>
<proteinExistence type="inferred from homology"/>
<keyword evidence="9" id="KW-0121">Carboxypeptidase</keyword>
<evidence type="ECO:0000256" key="4">
    <source>
        <dbReference type="ARBA" id="ARBA00022801"/>
    </source>
</evidence>
<keyword evidence="3" id="KW-0645">Protease</keyword>
<evidence type="ECO:0000259" key="8">
    <source>
        <dbReference type="PROSITE" id="PS52035"/>
    </source>
</evidence>
<dbReference type="InterPro" id="IPR000834">
    <property type="entry name" value="Peptidase_M14"/>
</dbReference>
<dbReference type="Gene3D" id="3.40.630.10">
    <property type="entry name" value="Zn peptidases"/>
    <property type="match status" value="1"/>
</dbReference>
<evidence type="ECO:0000256" key="2">
    <source>
        <dbReference type="ARBA" id="ARBA00005988"/>
    </source>
</evidence>
<feature type="active site" description="Proton donor/acceptor" evidence="7">
    <location>
        <position position="307"/>
    </location>
</feature>
<dbReference type="CDD" id="cd06239">
    <property type="entry name" value="M14-like"/>
    <property type="match status" value="1"/>
</dbReference>
<evidence type="ECO:0000313" key="9">
    <source>
        <dbReference type="EMBL" id="MFC3877949.1"/>
    </source>
</evidence>
<reference evidence="10" key="1">
    <citation type="journal article" date="2019" name="Int. J. Syst. Evol. Microbiol.">
        <title>The Global Catalogue of Microorganisms (GCM) 10K type strain sequencing project: providing services to taxonomists for standard genome sequencing and annotation.</title>
        <authorList>
            <consortium name="The Broad Institute Genomics Platform"/>
            <consortium name="The Broad Institute Genome Sequencing Center for Infectious Disease"/>
            <person name="Wu L."/>
            <person name="Ma J."/>
        </authorList>
    </citation>
    <scope>NUCLEOTIDE SEQUENCE [LARGE SCALE GENOMIC DNA]</scope>
    <source>
        <strain evidence="10">CECT 8979</strain>
    </source>
</reference>
<dbReference type="SUPFAM" id="SSF53187">
    <property type="entry name" value="Zn-dependent exopeptidases"/>
    <property type="match status" value="1"/>
</dbReference>
<accession>A0ABV8AMP7</accession>
<organism evidence="9 10">
    <name type="scientific">Winogradskyella maritima</name>
    <dbReference type="NCBI Taxonomy" id="1517766"/>
    <lineage>
        <taxon>Bacteria</taxon>
        <taxon>Pseudomonadati</taxon>
        <taxon>Bacteroidota</taxon>
        <taxon>Flavobacteriia</taxon>
        <taxon>Flavobacteriales</taxon>
        <taxon>Flavobacteriaceae</taxon>
        <taxon>Winogradskyella</taxon>
    </lineage>
</organism>
<evidence type="ECO:0000256" key="3">
    <source>
        <dbReference type="ARBA" id="ARBA00022670"/>
    </source>
</evidence>
<keyword evidence="4 9" id="KW-0378">Hydrolase</keyword>
<dbReference type="EMBL" id="JBHSAT010000022">
    <property type="protein sequence ID" value="MFC3877949.1"/>
    <property type="molecule type" value="Genomic_DNA"/>
</dbReference>
<dbReference type="PANTHER" id="PTHR11705:SF143">
    <property type="entry name" value="SLL0236 PROTEIN"/>
    <property type="match status" value="1"/>
</dbReference>
<keyword evidence="6" id="KW-0482">Metalloprotease</keyword>
<dbReference type="RefSeq" id="WP_386101356.1">
    <property type="nucleotide sequence ID" value="NZ_JBHSAT010000022.1"/>
</dbReference>
<dbReference type="Proteomes" id="UP001595812">
    <property type="component" value="Unassembled WGS sequence"/>
</dbReference>
<dbReference type="Pfam" id="PF00246">
    <property type="entry name" value="Peptidase_M14"/>
    <property type="match status" value="1"/>
</dbReference>
<sequence length="380" mass="42803">MPNLTLEQFEKLKRNTLFGRYISLEMITPILEELSKKCQVTVVGNSVEGRPIHSIQIGDGQKKVLFWSQMHGNESTTTKAILDLLHDMTMNSKSYSVILETCTLCVIPMLNPDGAEHYTRVNANSIDLNRDAQDLSQPESRVLKAVFEDFKPNYCFNLHGQRTIFGAGTEGQSAVVSFLAPAFNESCDTNDTRLEAMAIIGSIVKDLQVELSGKIGLYDDAFNINCVGDTFQNKGIPTILFEAGHYPEDYDREVTRYYIFRALFKALEVIANGVDLEKANVYKALPLNAKCFYDVIFRNVKVSENTESTDVAFQFEERLAHKQIDFIPKVAQIGNLQNHFGHKEFERKGGLILSEYGDKLSVDNEIVFVTLNSEKILIKS</sequence>
<dbReference type="PROSITE" id="PS52035">
    <property type="entry name" value="PEPTIDASE_M14"/>
    <property type="match status" value="1"/>
</dbReference>
<keyword evidence="10" id="KW-1185">Reference proteome</keyword>